<dbReference type="InterPro" id="IPR057517">
    <property type="entry name" value="SsdA-like_C"/>
</dbReference>
<sequence length="359" mass="40376">GELMQDACYRQSLFDSHCILNNLRGVASLLETYKDDPFVSRRNRDGVNCIALAAVEGHDQMIQLLRDKGGDLNNADSRGRTPLMEAALWGRLKVVNFLLEHGANPRAKDRKGRGAYFYARPSRRTARMREESGHYQESGEAEANRRIIVVKLQAFEPVTAAEGTAILGSSNEIKHGHFITKTTDWGIQIGFYEQSIAYDVPDGYKTVARLDRGRLFPVVSAASGWRTDFAVEHVLDNRVWRDNVLELCQLIGYTLPEDARDELRRPGTNNASHAEKKLVAYYINQHVILPSVFFGGVAVDQLGEWMQQDLKLQHLAALCPRIPTVWATIRVSRAICSDCELFISHIRAVLGVPFTIEHC</sequence>
<dbReference type="GeneID" id="70185571"/>
<dbReference type="Proteomes" id="UP000756346">
    <property type="component" value="Unassembled WGS sequence"/>
</dbReference>
<organism evidence="5 6">
    <name type="scientific">Microdochium trichocladiopsis</name>
    <dbReference type="NCBI Taxonomy" id="1682393"/>
    <lineage>
        <taxon>Eukaryota</taxon>
        <taxon>Fungi</taxon>
        <taxon>Dikarya</taxon>
        <taxon>Ascomycota</taxon>
        <taxon>Pezizomycotina</taxon>
        <taxon>Sordariomycetes</taxon>
        <taxon>Xylariomycetidae</taxon>
        <taxon>Xylariales</taxon>
        <taxon>Microdochiaceae</taxon>
        <taxon>Microdochium</taxon>
    </lineage>
</organism>
<dbReference type="Pfam" id="PF12796">
    <property type="entry name" value="Ank_2"/>
    <property type="match status" value="1"/>
</dbReference>
<dbReference type="PROSITE" id="PS50297">
    <property type="entry name" value="ANK_REP_REGION"/>
    <property type="match status" value="1"/>
</dbReference>
<dbReference type="AlphaFoldDB" id="A0A9P8XQ41"/>
<keyword evidence="6" id="KW-1185">Reference proteome</keyword>
<dbReference type="Pfam" id="PF24120">
    <property type="entry name" value="SsdA_C"/>
    <property type="match status" value="1"/>
</dbReference>
<comment type="caution">
    <text evidence="5">The sequence shown here is derived from an EMBL/GenBank/DDBJ whole genome shotgun (WGS) entry which is preliminary data.</text>
</comment>
<dbReference type="InterPro" id="IPR036770">
    <property type="entry name" value="Ankyrin_rpt-contain_sf"/>
</dbReference>
<dbReference type="OrthoDB" id="341259at2759"/>
<reference evidence="5" key="1">
    <citation type="journal article" date="2021" name="Nat. Commun.">
        <title>Genetic determinants of endophytism in the Arabidopsis root mycobiome.</title>
        <authorList>
            <person name="Mesny F."/>
            <person name="Miyauchi S."/>
            <person name="Thiergart T."/>
            <person name="Pickel B."/>
            <person name="Atanasova L."/>
            <person name="Karlsson M."/>
            <person name="Huettel B."/>
            <person name="Barry K.W."/>
            <person name="Haridas S."/>
            <person name="Chen C."/>
            <person name="Bauer D."/>
            <person name="Andreopoulos W."/>
            <person name="Pangilinan J."/>
            <person name="LaButti K."/>
            <person name="Riley R."/>
            <person name="Lipzen A."/>
            <person name="Clum A."/>
            <person name="Drula E."/>
            <person name="Henrissat B."/>
            <person name="Kohler A."/>
            <person name="Grigoriev I.V."/>
            <person name="Martin F.M."/>
            <person name="Hacquard S."/>
        </authorList>
    </citation>
    <scope>NUCLEOTIDE SEQUENCE</scope>
    <source>
        <strain evidence="5">MPI-CAGE-CH-0230</strain>
    </source>
</reference>
<feature type="repeat" description="ANK" evidence="3">
    <location>
        <begin position="78"/>
        <end position="110"/>
    </location>
</feature>
<dbReference type="InterPro" id="IPR002110">
    <property type="entry name" value="Ankyrin_rpt"/>
</dbReference>
<evidence type="ECO:0000256" key="1">
    <source>
        <dbReference type="ARBA" id="ARBA00022737"/>
    </source>
</evidence>
<dbReference type="SUPFAM" id="SSF48403">
    <property type="entry name" value="Ankyrin repeat"/>
    <property type="match status" value="1"/>
</dbReference>
<evidence type="ECO:0000313" key="5">
    <source>
        <dbReference type="EMBL" id="KAH7010586.1"/>
    </source>
</evidence>
<evidence type="ECO:0000259" key="4">
    <source>
        <dbReference type="Pfam" id="PF24120"/>
    </source>
</evidence>
<feature type="domain" description="Single-strand DNA deaminase toxin A-like C-terminal" evidence="4">
    <location>
        <begin position="220"/>
        <end position="279"/>
    </location>
</feature>
<evidence type="ECO:0000256" key="2">
    <source>
        <dbReference type="ARBA" id="ARBA00023043"/>
    </source>
</evidence>
<keyword evidence="1" id="KW-0677">Repeat</keyword>
<dbReference type="PROSITE" id="PS50088">
    <property type="entry name" value="ANK_REPEAT"/>
    <property type="match status" value="2"/>
</dbReference>
<dbReference type="RefSeq" id="XP_046004117.1">
    <property type="nucleotide sequence ID" value="XM_046156025.1"/>
</dbReference>
<evidence type="ECO:0000313" key="6">
    <source>
        <dbReference type="Proteomes" id="UP000756346"/>
    </source>
</evidence>
<feature type="non-terminal residue" evidence="5">
    <location>
        <position position="1"/>
    </location>
</feature>
<keyword evidence="2 3" id="KW-0040">ANK repeat</keyword>
<evidence type="ECO:0000256" key="3">
    <source>
        <dbReference type="PROSITE-ProRule" id="PRU00023"/>
    </source>
</evidence>
<dbReference type="EMBL" id="JAGTJQ010000017">
    <property type="protein sequence ID" value="KAH7010586.1"/>
    <property type="molecule type" value="Genomic_DNA"/>
</dbReference>
<feature type="repeat" description="ANK" evidence="3">
    <location>
        <begin position="45"/>
        <end position="77"/>
    </location>
</feature>
<gene>
    <name evidence="5" type="ORF">B0I36DRAFT_341675</name>
</gene>
<name>A0A9P8XQ41_9PEZI</name>
<dbReference type="SMART" id="SM00248">
    <property type="entry name" value="ANK"/>
    <property type="match status" value="2"/>
</dbReference>
<proteinExistence type="predicted"/>
<dbReference type="Gene3D" id="1.25.40.20">
    <property type="entry name" value="Ankyrin repeat-containing domain"/>
    <property type="match status" value="1"/>
</dbReference>
<protein>
    <recommendedName>
        <fullName evidence="4">Single-strand DNA deaminase toxin A-like C-terminal domain-containing protein</fullName>
    </recommendedName>
</protein>
<dbReference type="PANTHER" id="PTHR24171">
    <property type="entry name" value="ANKYRIN REPEAT DOMAIN-CONTAINING PROTEIN 39-RELATED"/>
    <property type="match status" value="1"/>
</dbReference>
<accession>A0A9P8XQ41</accession>